<reference evidence="5 6" key="1">
    <citation type="journal article" date="2022" name="Nat. Genet.">
        <title>Improved pea reference genome and pan-genome highlight genomic features and evolutionary characteristics.</title>
        <authorList>
            <person name="Yang T."/>
            <person name="Liu R."/>
            <person name="Luo Y."/>
            <person name="Hu S."/>
            <person name="Wang D."/>
            <person name="Wang C."/>
            <person name="Pandey M.K."/>
            <person name="Ge S."/>
            <person name="Xu Q."/>
            <person name="Li N."/>
            <person name="Li G."/>
            <person name="Huang Y."/>
            <person name="Saxena R.K."/>
            <person name="Ji Y."/>
            <person name="Li M."/>
            <person name="Yan X."/>
            <person name="He Y."/>
            <person name="Liu Y."/>
            <person name="Wang X."/>
            <person name="Xiang C."/>
            <person name="Varshney R.K."/>
            <person name="Ding H."/>
            <person name="Gao S."/>
            <person name="Zong X."/>
        </authorList>
    </citation>
    <scope>NUCLEOTIDE SEQUENCE [LARGE SCALE GENOMIC DNA]</scope>
    <source>
        <strain evidence="5 6">cv. Zhongwan 6</strain>
    </source>
</reference>
<evidence type="ECO:0008006" key="7">
    <source>
        <dbReference type="Google" id="ProtNLM"/>
    </source>
</evidence>
<evidence type="ECO:0000313" key="5">
    <source>
        <dbReference type="EMBL" id="KAI5406602.1"/>
    </source>
</evidence>
<keyword evidence="1 4" id="KW-0812">Transmembrane</keyword>
<evidence type="ECO:0000313" key="6">
    <source>
        <dbReference type="Proteomes" id="UP001058974"/>
    </source>
</evidence>
<gene>
    <name evidence="5" type="ORF">KIW84_053081</name>
</gene>
<proteinExistence type="predicted"/>
<dbReference type="PANTHER" id="PTHR31218">
    <property type="entry name" value="WAT1-RELATED PROTEIN"/>
    <property type="match status" value="1"/>
</dbReference>
<dbReference type="Proteomes" id="UP001058974">
    <property type="component" value="Chromosome 5"/>
</dbReference>
<evidence type="ECO:0000256" key="4">
    <source>
        <dbReference type="SAM" id="Phobius"/>
    </source>
</evidence>
<name>A0A9D4WRM3_PEA</name>
<feature type="transmembrane region" description="Helical" evidence="4">
    <location>
        <begin position="56"/>
        <end position="76"/>
    </location>
</feature>
<accession>A0A9D4WRM3</accession>
<dbReference type="EMBL" id="JAMSHJ010000005">
    <property type="protein sequence ID" value="KAI5406602.1"/>
    <property type="molecule type" value="Genomic_DNA"/>
</dbReference>
<dbReference type="InterPro" id="IPR030184">
    <property type="entry name" value="WAT1-related"/>
</dbReference>
<evidence type="ECO:0000256" key="3">
    <source>
        <dbReference type="ARBA" id="ARBA00023136"/>
    </source>
</evidence>
<keyword evidence="3 4" id="KW-0472">Membrane</keyword>
<keyword evidence="6" id="KW-1185">Reference proteome</keyword>
<sequence>MEKLAIKSRSSNAKVMGSIISIAGAFVLTFYKGKSILNSSSLHQSNEFLKSGDSSWAIACIMLIVDYFLVSLWYILQVHMKEFPYELSLVLLYSISATIISTFVALLSVPNASAWKIGLNLSLISIVSSVSCTANRIKGLSIAFETALYCKQVL</sequence>
<comment type="caution">
    <text evidence="5">The sequence shown here is derived from an EMBL/GenBank/DDBJ whole genome shotgun (WGS) entry which is preliminary data.</text>
</comment>
<organism evidence="5 6">
    <name type="scientific">Pisum sativum</name>
    <name type="common">Garden pea</name>
    <name type="synonym">Lathyrus oleraceus</name>
    <dbReference type="NCBI Taxonomy" id="3888"/>
    <lineage>
        <taxon>Eukaryota</taxon>
        <taxon>Viridiplantae</taxon>
        <taxon>Streptophyta</taxon>
        <taxon>Embryophyta</taxon>
        <taxon>Tracheophyta</taxon>
        <taxon>Spermatophyta</taxon>
        <taxon>Magnoliopsida</taxon>
        <taxon>eudicotyledons</taxon>
        <taxon>Gunneridae</taxon>
        <taxon>Pentapetalae</taxon>
        <taxon>rosids</taxon>
        <taxon>fabids</taxon>
        <taxon>Fabales</taxon>
        <taxon>Fabaceae</taxon>
        <taxon>Papilionoideae</taxon>
        <taxon>50 kb inversion clade</taxon>
        <taxon>NPAAA clade</taxon>
        <taxon>Hologalegina</taxon>
        <taxon>IRL clade</taxon>
        <taxon>Fabeae</taxon>
        <taxon>Lathyrus</taxon>
    </lineage>
</organism>
<feature type="transmembrane region" description="Helical" evidence="4">
    <location>
        <begin position="12"/>
        <end position="31"/>
    </location>
</feature>
<protein>
    <recommendedName>
        <fullName evidence="7">WAT1-related protein</fullName>
    </recommendedName>
</protein>
<dbReference type="GO" id="GO:0016020">
    <property type="term" value="C:membrane"/>
    <property type="evidence" value="ECO:0007669"/>
    <property type="project" value="InterPro"/>
</dbReference>
<feature type="transmembrane region" description="Helical" evidence="4">
    <location>
        <begin position="88"/>
        <end position="109"/>
    </location>
</feature>
<evidence type="ECO:0000256" key="2">
    <source>
        <dbReference type="ARBA" id="ARBA00022989"/>
    </source>
</evidence>
<dbReference type="Gramene" id="Psat05G0308100-T1">
    <property type="protein sequence ID" value="KAI5406602.1"/>
    <property type="gene ID" value="KIW84_053081"/>
</dbReference>
<evidence type="ECO:0000256" key="1">
    <source>
        <dbReference type="ARBA" id="ARBA00022692"/>
    </source>
</evidence>
<keyword evidence="2 4" id="KW-1133">Transmembrane helix</keyword>
<dbReference type="AlphaFoldDB" id="A0A9D4WRM3"/>
<dbReference type="GO" id="GO:0022857">
    <property type="term" value="F:transmembrane transporter activity"/>
    <property type="evidence" value="ECO:0007669"/>
    <property type="project" value="InterPro"/>
</dbReference>